<sequence length="161" mass="18913">MSKTELNKQWIFKLFLELITQQETRDSKFAVRFGEEKQKVESELGQKLDLHLSEVHLIACIGDHGPINVTTISEKTDLTKGSVTRITQKLLASDLIKKQQLHDNKKEVYFRLTAKGQKLYKIHDRVHGEIEQRFMLLLDKYTPEQLAFARELLQDLLEWDY</sequence>
<dbReference type="GO" id="GO:0003700">
    <property type="term" value="F:DNA-binding transcription factor activity"/>
    <property type="evidence" value="ECO:0007669"/>
    <property type="project" value="InterPro"/>
</dbReference>
<dbReference type="GO" id="GO:0003677">
    <property type="term" value="F:DNA binding"/>
    <property type="evidence" value="ECO:0007669"/>
    <property type="project" value="UniProtKB-KW"/>
</dbReference>
<dbReference type="Proteomes" id="UP000028123">
    <property type="component" value="Unassembled WGS sequence"/>
</dbReference>
<evidence type="ECO:0000313" key="6">
    <source>
        <dbReference type="Proteomes" id="UP000028123"/>
    </source>
</evidence>
<dbReference type="SUPFAM" id="SSF46785">
    <property type="entry name" value="Winged helix' DNA-binding domain"/>
    <property type="match status" value="1"/>
</dbReference>
<evidence type="ECO:0000313" key="5">
    <source>
        <dbReference type="EMBL" id="KEQ27691.1"/>
    </source>
</evidence>
<dbReference type="PROSITE" id="PS50995">
    <property type="entry name" value="HTH_MARR_2"/>
    <property type="match status" value="1"/>
</dbReference>
<keyword evidence="2" id="KW-0238">DNA-binding</keyword>
<gene>
    <name evidence="5" type="ORF">ET33_13475</name>
</gene>
<name>A0A081PAG8_9BACL</name>
<dbReference type="InterPro" id="IPR052067">
    <property type="entry name" value="Metal_resp_HTH_trans_reg"/>
</dbReference>
<protein>
    <submittedName>
        <fullName evidence="5">Transcriptional regulator</fullName>
    </submittedName>
</protein>
<dbReference type="eggNOG" id="COG1846">
    <property type="taxonomic scope" value="Bacteria"/>
</dbReference>
<dbReference type="InterPro" id="IPR023187">
    <property type="entry name" value="Tscrpt_reg_MarR-type_CS"/>
</dbReference>
<dbReference type="PROSITE" id="PS01117">
    <property type="entry name" value="HTH_MARR_1"/>
    <property type="match status" value="1"/>
</dbReference>
<proteinExistence type="predicted"/>
<evidence type="ECO:0000256" key="2">
    <source>
        <dbReference type="ARBA" id="ARBA00023125"/>
    </source>
</evidence>
<organism evidence="5 6">
    <name type="scientific">Paenibacillus tyrfis</name>
    <dbReference type="NCBI Taxonomy" id="1501230"/>
    <lineage>
        <taxon>Bacteria</taxon>
        <taxon>Bacillati</taxon>
        <taxon>Bacillota</taxon>
        <taxon>Bacilli</taxon>
        <taxon>Bacillales</taxon>
        <taxon>Paenibacillaceae</taxon>
        <taxon>Paenibacillus</taxon>
    </lineage>
</organism>
<dbReference type="AlphaFoldDB" id="A0A081PAG8"/>
<dbReference type="InterPro" id="IPR000835">
    <property type="entry name" value="HTH_MarR-typ"/>
</dbReference>
<keyword evidence="1" id="KW-0805">Transcription regulation</keyword>
<dbReference type="EMBL" id="JNVM01000002">
    <property type="protein sequence ID" value="KEQ27691.1"/>
    <property type="molecule type" value="Genomic_DNA"/>
</dbReference>
<accession>A0A081PAG8</accession>
<dbReference type="SMART" id="SM00347">
    <property type="entry name" value="HTH_MARR"/>
    <property type="match status" value="1"/>
</dbReference>
<dbReference type="OrthoDB" id="5358347at2"/>
<dbReference type="RefSeq" id="WP_036675526.1">
    <property type="nucleotide sequence ID" value="NZ_JNVM01000002.1"/>
</dbReference>
<feature type="domain" description="HTH marR-type" evidence="4">
    <location>
        <begin position="11"/>
        <end position="158"/>
    </location>
</feature>
<evidence type="ECO:0000256" key="1">
    <source>
        <dbReference type="ARBA" id="ARBA00023015"/>
    </source>
</evidence>
<keyword evidence="3" id="KW-0804">Transcription</keyword>
<evidence type="ECO:0000256" key="3">
    <source>
        <dbReference type="ARBA" id="ARBA00023163"/>
    </source>
</evidence>
<dbReference type="PANTHER" id="PTHR35790">
    <property type="entry name" value="HTH-TYPE TRANSCRIPTIONAL REGULATOR PCHR"/>
    <property type="match status" value="1"/>
</dbReference>
<reference evidence="5 6" key="1">
    <citation type="submission" date="2014-06" db="EMBL/GenBank/DDBJ databases">
        <title>Draft genome sequence of Paenibacillus sp. MSt1.</title>
        <authorList>
            <person name="Aw Y.K."/>
            <person name="Ong K.S."/>
            <person name="Gan H.M."/>
            <person name="Lee S.M."/>
        </authorList>
    </citation>
    <scope>NUCLEOTIDE SEQUENCE [LARGE SCALE GENOMIC DNA]</scope>
    <source>
        <strain evidence="5 6">MSt1</strain>
    </source>
</reference>
<evidence type="ECO:0000259" key="4">
    <source>
        <dbReference type="PROSITE" id="PS50995"/>
    </source>
</evidence>
<dbReference type="Gene3D" id="1.10.10.10">
    <property type="entry name" value="Winged helix-like DNA-binding domain superfamily/Winged helix DNA-binding domain"/>
    <property type="match status" value="1"/>
</dbReference>
<dbReference type="InterPro" id="IPR036390">
    <property type="entry name" value="WH_DNA-bd_sf"/>
</dbReference>
<comment type="caution">
    <text evidence="5">The sequence shown here is derived from an EMBL/GenBank/DDBJ whole genome shotgun (WGS) entry which is preliminary data.</text>
</comment>
<dbReference type="InterPro" id="IPR036388">
    <property type="entry name" value="WH-like_DNA-bd_sf"/>
</dbReference>
<dbReference type="Pfam" id="PF01047">
    <property type="entry name" value="MarR"/>
    <property type="match status" value="1"/>
</dbReference>
<keyword evidence="6" id="KW-1185">Reference proteome</keyword>
<dbReference type="PANTHER" id="PTHR35790:SF4">
    <property type="entry name" value="HTH-TYPE TRANSCRIPTIONAL REGULATOR PCHR"/>
    <property type="match status" value="1"/>
</dbReference>